<evidence type="ECO:0000259" key="1">
    <source>
        <dbReference type="Pfam" id="PF13358"/>
    </source>
</evidence>
<dbReference type="NCBIfam" id="NF033545">
    <property type="entry name" value="transpos_IS630"/>
    <property type="match status" value="1"/>
</dbReference>
<comment type="caution">
    <text evidence="2">The sequence shown here is derived from an EMBL/GenBank/DDBJ whole genome shotgun (WGS) entry which is preliminary data.</text>
</comment>
<keyword evidence="3" id="KW-1185">Reference proteome</keyword>
<dbReference type="Pfam" id="PF13358">
    <property type="entry name" value="DDE_3"/>
    <property type="match status" value="1"/>
</dbReference>
<dbReference type="InterPro" id="IPR036397">
    <property type="entry name" value="RNaseH_sf"/>
</dbReference>
<dbReference type="EMBL" id="CZCU02000135">
    <property type="protein sequence ID" value="VXD17366.1"/>
    <property type="molecule type" value="Genomic_DNA"/>
</dbReference>
<evidence type="ECO:0000313" key="3">
    <source>
        <dbReference type="Proteomes" id="UP000184550"/>
    </source>
</evidence>
<dbReference type="Gene3D" id="3.30.420.10">
    <property type="entry name" value="Ribonuclease H-like superfamily/Ribonuclease H"/>
    <property type="match status" value="1"/>
</dbReference>
<proteinExistence type="predicted"/>
<dbReference type="GO" id="GO:0003676">
    <property type="term" value="F:nucleic acid binding"/>
    <property type="evidence" value="ECO:0007669"/>
    <property type="project" value="InterPro"/>
</dbReference>
<protein>
    <submittedName>
        <fullName evidence="2">Transposase</fullName>
    </submittedName>
</protein>
<gene>
    <name evidence="2" type="ORF">PL8927_60004</name>
</gene>
<dbReference type="SUPFAM" id="SSF46689">
    <property type="entry name" value="Homeodomain-like"/>
    <property type="match status" value="1"/>
</dbReference>
<dbReference type="Proteomes" id="UP000184550">
    <property type="component" value="Unassembled WGS sequence"/>
</dbReference>
<dbReference type="InterPro" id="IPR009057">
    <property type="entry name" value="Homeodomain-like_sf"/>
</dbReference>
<name>A0A7Z9BPA3_9CYAN</name>
<dbReference type="AlphaFoldDB" id="A0A7Z9BPA3"/>
<accession>A0A7Z9BPA3</accession>
<reference evidence="2" key="1">
    <citation type="submission" date="2019-10" db="EMBL/GenBank/DDBJ databases">
        <authorList>
            <consortium name="Genoscope - CEA"/>
            <person name="William W."/>
        </authorList>
    </citation>
    <scope>NUCLEOTIDE SEQUENCE [LARGE SCALE GENOMIC DNA]</scope>
    <source>
        <strain evidence="2">BBR_PRJEB10992</strain>
    </source>
</reference>
<dbReference type="InterPro" id="IPR038717">
    <property type="entry name" value="Tc1-like_DDE_dom"/>
</dbReference>
<feature type="domain" description="Tc1-like transposase DDE" evidence="1">
    <location>
        <begin position="171"/>
        <end position="308"/>
    </location>
</feature>
<dbReference type="RefSeq" id="WP_083616851.1">
    <property type="nucleotide sequence ID" value="NZ_LR734825.1"/>
</dbReference>
<organism evidence="2 3">
    <name type="scientific">Planktothrix serta PCC 8927</name>
    <dbReference type="NCBI Taxonomy" id="671068"/>
    <lineage>
        <taxon>Bacteria</taxon>
        <taxon>Bacillati</taxon>
        <taxon>Cyanobacteriota</taxon>
        <taxon>Cyanophyceae</taxon>
        <taxon>Oscillatoriophycideae</taxon>
        <taxon>Oscillatoriales</taxon>
        <taxon>Microcoleaceae</taxon>
        <taxon>Planktothrix</taxon>
    </lineage>
</organism>
<sequence>MMLLKEINLEMLNLLNRISRSSKFPQVRNRAQCITLIYQGFSPEQLMIIFRVSRKTLYNWLTRWEKSGFVGLYNEKGRGRKAKLNPAQIAQVKEWVKAEPKSLNKVVIKVYKEWEIEVSKETIKRIIKKLNMIWKRMKRGLSKTPDDWELEVKMPELLKLKEQDKKGEIDLRYLDESGFSLTPYIPYGWQEKNSTIILKSSQSKRINVLGLMNCRNELFSEIHLQTIDSETVINFLDKFSENLTKPTVVVLDQASIHTSDRFLSKLSEWEPKNLKLFWLPTYSPKQNLIEILWKFIKYEWIEVDAYANWSSLIKYLKKVLDNLGQEYVINFV</sequence>
<dbReference type="OrthoDB" id="5511915at2"/>
<dbReference type="Pfam" id="PF13565">
    <property type="entry name" value="HTH_32"/>
    <property type="match status" value="1"/>
</dbReference>
<dbReference type="InterPro" id="IPR047655">
    <property type="entry name" value="Transpos_IS630-like"/>
</dbReference>
<evidence type="ECO:0000313" key="2">
    <source>
        <dbReference type="EMBL" id="VXD17366.1"/>
    </source>
</evidence>